<protein>
    <recommendedName>
        <fullName evidence="5">Terpenoid synthase</fullName>
    </recommendedName>
</protein>
<name>A0A1E1K182_9HELO</name>
<keyword evidence="4" id="KW-1185">Reference proteome</keyword>
<evidence type="ECO:0000313" key="4">
    <source>
        <dbReference type="Proteomes" id="UP000178129"/>
    </source>
</evidence>
<dbReference type="Proteomes" id="UP000178129">
    <property type="component" value="Unassembled WGS sequence"/>
</dbReference>
<evidence type="ECO:0008006" key="5">
    <source>
        <dbReference type="Google" id="ProtNLM"/>
    </source>
</evidence>
<dbReference type="STRING" id="914237.A0A1E1K182"/>
<dbReference type="GO" id="GO:0016838">
    <property type="term" value="F:carbon-oxygen lyase activity, acting on phosphates"/>
    <property type="evidence" value="ECO:0007669"/>
    <property type="project" value="InterPro"/>
</dbReference>
<dbReference type="SFLD" id="SFLDG01021">
    <property type="entry name" value="Trichodiene_Synthase_Like"/>
    <property type="match status" value="1"/>
</dbReference>
<dbReference type="SFLD" id="SFLDS00005">
    <property type="entry name" value="Isoprenoid_Synthase_Type_I"/>
    <property type="match status" value="1"/>
</dbReference>
<evidence type="ECO:0000256" key="1">
    <source>
        <dbReference type="ARBA" id="ARBA00007946"/>
    </source>
</evidence>
<keyword evidence="2" id="KW-0456">Lyase</keyword>
<dbReference type="Pfam" id="PF06330">
    <property type="entry name" value="TRI5"/>
    <property type="match status" value="1"/>
</dbReference>
<comment type="caution">
    <text evidence="3">The sequence shown here is derived from an EMBL/GenBank/DDBJ whole genome shotgun (WGS) entry which is preliminary data.</text>
</comment>
<accession>A0A1E1K182</accession>
<dbReference type="InterPro" id="IPR008949">
    <property type="entry name" value="Isoprenoid_synthase_dom_sf"/>
</dbReference>
<gene>
    <name evidence="3" type="ORF">RCO7_06975</name>
</gene>
<proteinExistence type="inferred from homology"/>
<evidence type="ECO:0000256" key="2">
    <source>
        <dbReference type="ARBA" id="ARBA00023239"/>
    </source>
</evidence>
<dbReference type="SUPFAM" id="SSF48576">
    <property type="entry name" value="Terpenoid synthases"/>
    <property type="match status" value="1"/>
</dbReference>
<organism evidence="3 4">
    <name type="scientific">Rhynchosporium graminicola</name>
    <dbReference type="NCBI Taxonomy" id="2792576"/>
    <lineage>
        <taxon>Eukaryota</taxon>
        <taxon>Fungi</taxon>
        <taxon>Dikarya</taxon>
        <taxon>Ascomycota</taxon>
        <taxon>Pezizomycotina</taxon>
        <taxon>Leotiomycetes</taxon>
        <taxon>Helotiales</taxon>
        <taxon>Ploettnerulaceae</taxon>
        <taxon>Rhynchosporium</taxon>
    </lineage>
</organism>
<dbReference type="Gene3D" id="1.10.600.10">
    <property type="entry name" value="Farnesyl Diphosphate Synthase"/>
    <property type="match status" value="1"/>
</dbReference>
<evidence type="ECO:0000313" key="3">
    <source>
        <dbReference type="EMBL" id="CZS91640.1"/>
    </source>
</evidence>
<reference evidence="4" key="1">
    <citation type="submission" date="2016-03" db="EMBL/GenBank/DDBJ databases">
        <authorList>
            <person name="Ploux O."/>
        </authorList>
    </citation>
    <scope>NUCLEOTIDE SEQUENCE [LARGE SCALE GENOMIC DNA]</scope>
    <source>
        <strain evidence="4">UK7</strain>
    </source>
</reference>
<dbReference type="EMBL" id="FJUW01000004">
    <property type="protein sequence ID" value="CZS91640.1"/>
    <property type="molecule type" value="Genomic_DNA"/>
</dbReference>
<comment type="similarity">
    <text evidence="1">Belongs to the trichodiene synthase family.</text>
</comment>
<dbReference type="InParanoid" id="A0A1E1K182"/>
<sequence length="379" mass="43024">MSHSRHDSAVSELDKLGDVSKEEYAEILSKFLSDVDFFMPPQEYDFSLEEPVMEYFAKQPNWPAHLTAKAVYMAKWMSTGLGMCYPFAEKDIQVAYGIHATYVLFIDDIIHELGDSLDEFAARLVTGQPQKSPILQSLVNFLLDNSSYMGPYASAMNTKATIEFISGCMMERDYDGKIVPPVGAKKFPGYFREKTGYTEPYAHFCFPEKTCPEKEYLHVYLPCVMDLIEFISYANDILSFYKETVVGDERLNYICNIANTHGLSASDALKLVCQQVTDNVLTTRKVLKDYPEMLATTDEFFRGYIAWYLNQKRYKLTDIAVKDKQGNLFDLTPSEPKVLVKEPRKEVLASSLGKRKADVYSCESEVSLDEGVVVTEVTV</sequence>
<dbReference type="InterPro" id="IPR024652">
    <property type="entry name" value="Trichodiene_synth"/>
</dbReference>
<dbReference type="AlphaFoldDB" id="A0A1E1K182"/>